<keyword evidence="2 4" id="KW-0863">Zinc-finger</keyword>
<evidence type="ECO:0000259" key="8">
    <source>
        <dbReference type="PROSITE" id="PS51292"/>
    </source>
</evidence>
<evidence type="ECO:0000313" key="9">
    <source>
        <dbReference type="EMBL" id="WIA12290.1"/>
    </source>
</evidence>
<evidence type="ECO:0000256" key="1">
    <source>
        <dbReference type="ARBA" id="ARBA00022723"/>
    </source>
</evidence>
<feature type="domain" description="RING-CH-type" evidence="8">
    <location>
        <begin position="309"/>
        <end position="375"/>
    </location>
</feature>
<evidence type="ECO:0000256" key="2">
    <source>
        <dbReference type="ARBA" id="ARBA00022771"/>
    </source>
</evidence>
<dbReference type="EMBL" id="CP126210">
    <property type="protein sequence ID" value="WIA12290.1"/>
    <property type="molecule type" value="Genomic_DNA"/>
</dbReference>
<reference evidence="9 10" key="1">
    <citation type="submission" date="2023-05" db="EMBL/GenBank/DDBJ databases">
        <title>A 100% complete, gapless, phased diploid assembly of the Scenedesmus obliquus UTEX 3031 genome.</title>
        <authorList>
            <person name="Biondi T.C."/>
            <person name="Hanschen E.R."/>
            <person name="Kwon T."/>
            <person name="Eng W."/>
            <person name="Kruse C.P.S."/>
            <person name="Koehler S.I."/>
            <person name="Kunde Y."/>
            <person name="Gleasner C.D."/>
            <person name="You Mak K.T."/>
            <person name="Polle J."/>
            <person name="Hovde B.T."/>
            <person name="Starkenburg S.R."/>
        </authorList>
    </citation>
    <scope>NUCLEOTIDE SEQUENCE [LARGE SCALE GENOMIC DNA]</scope>
    <source>
        <strain evidence="9 10">DOE0152z</strain>
    </source>
</reference>
<keyword evidence="6" id="KW-0472">Membrane</keyword>
<keyword evidence="3" id="KW-0862">Zinc</keyword>
<feature type="transmembrane region" description="Helical" evidence="6">
    <location>
        <begin position="437"/>
        <end position="459"/>
    </location>
</feature>
<protein>
    <recommendedName>
        <fullName evidence="11">RING-CH-type domain-containing protein</fullName>
    </recommendedName>
</protein>
<dbReference type="PROSITE" id="PS51292">
    <property type="entry name" value="ZF_RING_CH"/>
    <property type="match status" value="1"/>
</dbReference>
<keyword evidence="10" id="KW-1185">Reference proteome</keyword>
<evidence type="ECO:0000313" key="10">
    <source>
        <dbReference type="Proteomes" id="UP001244341"/>
    </source>
</evidence>
<feature type="region of interest" description="Disordered" evidence="5">
    <location>
        <begin position="159"/>
        <end position="190"/>
    </location>
</feature>
<keyword evidence="6" id="KW-0812">Transmembrane</keyword>
<dbReference type="PANTHER" id="PTHR46158">
    <property type="entry name" value="OS02G0165000 PROTEIN"/>
    <property type="match status" value="1"/>
</dbReference>
<evidence type="ECO:0008006" key="11">
    <source>
        <dbReference type="Google" id="ProtNLM"/>
    </source>
</evidence>
<dbReference type="SMART" id="SM00744">
    <property type="entry name" value="RINGv"/>
    <property type="match status" value="1"/>
</dbReference>
<dbReference type="PANTHER" id="PTHR46158:SF1">
    <property type="entry name" value="RING_U-BOX SUPERFAMILY PROTEIN"/>
    <property type="match status" value="1"/>
</dbReference>
<accession>A0ABY8TTH2</accession>
<dbReference type="PROSITE" id="PS50089">
    <property type="entry name" value="ZF_RING_2"/>
    <property type="match status" value="1"/>
</dbReference>
<feature type="compositionally biased region" description="Low complexity" evidence="5">
    <location>
        <begin position="55"/>
        <end position="70"/>
    </location>
</feature>
<feature type="region of interest" description="Disordered" evidence="5">
    <location>
        <begin position="43"/>
        <end position="85"/>
    </location>
</feature>
<evidence type="ECO:0000256" key="6">
    <source>
        <dbReference type="SAM" id="Phobius"/>
    </source>
</evidence>
<dbReference type="Proteomes" id="UP001244341">
    <property type="component" value="Chromosome 3b"/>
</dbReference>
<proteinExistence type="predicted"/>
<name>A0ABY8TTH2_TETOB</name>
<sequence length="500" mass="51877">MMPLWDGLFRARAGPSPPETPDFGAINTTLSYAATQPAAAGAAAPALRSSSSTTQQQQQWQGAWQAPQQQLRRAGSSGGSLNAAASSSGSLLDAAAAHSQPVRIPEARVLPYSRLRAHSASSSPQSPGVLSRRTGSYNRLSELGTSPGLIEASFMGLAARKEPTRTSSSSSSTRSSTLQQMQQQHAAASGMRVLPGSTGFHWLSRADESESAARGLLGLPRPGFVSDAPQGLVRAGSSGGLTDGLKAQGTAAFDASAASPVPAAAAAASSSGSPFLQQRSLGRRSNSGLGFGRSASGLGLGSLLRSGSSSQPSYPTCLICLDQLTPDDFESGEAMMLDCRCKGEVAMRHRQCAEKWSRIKGSTTCDVCKAPILNLPDVPPLPPPPGQPGNLLDAAGDASLWSIDEPPAAADYIFDCIRVTWVVLIVCLLFFELDVAQSFVTGALLGTVYVALAASWAAARRRGRRQRVVNAAAAWAAGQAEQQRVPLLQGLVGGLEGMPV</sequence>
<evidence type="ECO:0000259" key="7">
    <source>
        <dbReference type="PROSITE" id="PS50089"/>
    </source>
</evidence>
<dbReference type="InterPro" id="IPR001841">
    <property type="entry name" value="Znf_RING"/>
</dbReference>
<dbReference type="Pfam" id="PF12906">
    <property type="entry name" value="RINGv"/>
    <property type="match status" value="1"/>
</dbReference>
<feature type="domain" description="RING-type" evidence="7">
    <location>
        <begin position="317"/>
        <end position="369"/>
    </location>
</feature>
<evidence type="ECO:0000256" key="3">
    <source>
        <dbReference type="ARBA" id="ARBA00022833"/>
    </source>
</evidence>
<organism evidence="9 10">
    <name type="scientific">Tetradesmus obliquus</name>
    <name type="common">Green alga</name>
    <name type="synonym">Acutodesmus obliquus</name>
    <dbReference type="NCBI Taxonomy" id="3088"/>
    <lineage>
        <taxon>Eukaryota</taxon>
        <taxon>Viridiplantae</taxon>
        <taxon>Chlorophyta</taxon>
        <taxon>core chlorophytes</taxon>
        <taxon>Chlorophyceae</taxon>
        <taxon>CS clade</taxon>
        <taxon>Sphaeropleales</taxon>
        <taxon>Scenedesmaceae</taxon>
        <taxon>Tetradesmus</taxon>
    </lineage>
</organism>
<dbReference type="SUPFAM" id="SSF57850">
    <property type="entry name" value="RING/U-box"/>
    <property type="match status" value="1"/>
</dbReference>
<dbReference type="Gene3D" id="3.30.40.10">
    <property type="entry name" value="Zinc/RING finger domain, C3HC4 (zinc finger)"/>
    <property type="match status" value="1"/>
</dbReference>
<keyword evidence="1" id="KW-0479">Metal-binding</keyword>
<gene>
    <name evidence="9" type="ORF">OEZ85_012346</name>
</gene>
<dbReference type="InterPro" id="IPR011016">
    <property type="entry name" value="Znf_RING-CH"/>
</dbReference>
<feature type="compositionally biased region" description="Low complexity" evidence="5">
    <location>
        <begin position="165"/>
        <end position="177"/>
    </location>
</feature>
<keyword evidence="6" id="KW-1133">Transmembrane helix</keyword>
<evidence type="ECO:0000256" key="4">
    <source>
        <dbReference type="PROSITE-ProRule" id="PRU00175"/>
    </source>
</evidence>
<dbReference type="InterPro" id="IPR013083">
    <property type="entry name" value="Znf_RING/FYVE/PHD"/>
</dbReference>
<dbReference type="CDD" id="cd16495">
    <property type="entry name" value="RING_CH-C4HC3_MARCH"/>
    <property type="match status" value="1"/>
</dbReference>
<evidence type="ECO:0000256" key="5">
    <source>
        <dbReference type="SAM" id="MobiDB-lite"/>
    </source>
</evidence>